<evidence type="ECO:0000313" key="5">
    <source>
        <dbReference type="Proteomes" id="UP000679307"/>
    </source>
</evidence>
<dbReference type="Pfam" id="PF22494">
    <property type="entry name" value="choice_anch_I"/>
    <property type="match status" value="1"/>
</dbReference>
<gene>
    <name evidence="4" type="ORF">ENKNEFLB_01440</name>
</gene>
<organism evidence="4 5">
    <name type="scientific">Nocardioides aquaticus</name>
    <dbReference type="NCBI Taxonomy" id="160826"/>
    <lineage>
        <taxon>Bacteria</taxon>
        <taxon>Bacillati</taxon>
        <taxon>Actinomycetota</taxon>
        <taxon>Actinomycetes</taxon>
        <taxon>Propionibacteriales</taxon>
        <taxon>Nocardioidaceae</taxon>
        <taxon>Nocardioides</taxon>
    </lineage>
</organism>
<feature type="signal peptide" evidence="2">
    <location>
        <begin position="1"/>
        <end position="28"/>
    </location>
</feature>
<proteinExistence type="predicted"/>
<feature type="compositionally biased region" description="Basic and acidic residues" evidence="1">
    <location>
        <begin position="452"/>
        <end position="462"/>
    </location>
</feature>
<dbReference type="Gene3D" id="2.130.10.10">
    <property type="entry name" value="YVTN repeat-like/Quinoprotein amine dehydrogenase"/>
    <property type="match status" value="1"/>
</dbReference>
<dbReference type="RefSeq" id="WP_214058557.1">
    <property type="nucleotide sequence ID" value="NZ_BAAAHS010000129.1"/>
</dbReference>
<dbReference type="InterPro" id="IPR052956">
    <property type="entry name" value="Mesenchyme-surface_protein"/>
</dbReference>
<dbReference type="NCBIfam" id="NF038117">
    <property type="entry name" value="choice_anch_I"/>
    <property type="match status" value="1"/>
</dbReference>
<evidence type="ECO:0000256" key="2">
    <source>
        <dbReference type="SAM" id="SignalP"/>
    </source>
</evidence>
<dbReference type="PANTHER" id="PTHR46928:SF1">
    <property type="entry name" value="MESENCHYME-SPECIFIC CELL SURFACE GLYCOPROTEIN"/>
    <property type="match status" value="1"/>
</dbReference>
<sequence>MPVRRPARPTLLGATALLALATAAPALAAPGVDGVTLAPRGTHVTGQFDESAAEIVEHDPRTQRWFVVNALSGAVDVLDARDPDAPEKLREVTVAGLEAADGSTIDDAAQVNSVSVHGGLLAAAVEAGDKVSPGWVAFFRTRGKVAFLGAVRTGVQPDNLTFTPDGSRVVTANEAEPADDFSVDPAGTVGVVGVERALAGRQSASRLAAFRSFEGDALPDGVRVYGPDVAVPEGQRPAGRVARNLEPEYVTVDASSRTAYVTIQEANTIASVDLRRARVRELMPLGTKDWTTSGAGLDASDRDGAADLEPWDVSGLYLPDSIASYEVRGTTFLVTANEGDAREWGDYVDSERLADSRYPLCADTFPDAAELLADEALGRLNVSDEDGIRGEGDDACREEIVTLGGRSFSIWTTDGERVRDSGSRIEALLAGGAGGTDPAVAFNATNDDNDSFDNRSDDKGPEPEGLTLGEVDGRTYAFVGLERVGGVMTFDVTKPRRPRFVDYVNNRDFSADAETPEAGDLGPEGLAFVSREDSPVRRPLLAVGNEISGTTTVFSVGRGR</sequence>
<dbReference type="SUPFAM" id="SSF50974">
    <property type="entry name" value="Nitrous oxide reductase, N-terminal domain"/>
    <property type="match status" value="1"/>
</dbReference>
<keyword evidence="5" id="KW-1185">Reference proteome</keyword>
<feature type="region of interest" description="Disordered" evidence="1">
    <location>
        <begin position="436"/>
        <end position="467"/>
    </location>
</feature>
<evidence type="ECO:0000259" key="3">
    <source>
        <dbReference type="Pfam" id="PF22494"/>
    </source>
</evidence>
<dbReference type="EMBL" id="CP075371">
    <property type="protein sequence ID" value="QVT79060.1"/>
    <property type="molecule type" value="Genomic_DNA"/>
</dbReference>
<dbReference type="Proteomes" id="UP000679307">
    <property type="component" value="Chromosome"/>
</dbReference>
<accession>A0ABX8EGS6</accession>
<name>A0ABX8EGS6_9ACTN</name>
<dbReference type="PANTHER" id="PTHR46928">
    <property type="entry name" value="MESENCHYME-SPECIFIC CELL SURFACE GLYCOPROTEIN"/>
    <property type="match status" value="1"/>
</dbReference>
<dbReference type="InterPro" id="IPR011044">
    <property type="entry name" value="Quino_amine_DH_bsu"/>
</dbReference>
<reference evidence="4 5" key="1">
    <citation type="submission" date="2021-05" db="EMBL/GenBank/DDBJ databases">
        <title>Complete genome of Nocardioides aquaticus KCTC 9944T isolated from meromictic and hypersaline Ekho Lake, Antarctica.</title>
        <authorList>
            <person name="Hwang K."/>
            <person name="Kim K.M."/>
            <person name="Choe H."/>
        </authorList>
    </citation>
    <scope>NUCLEOTIDE SEQUENCE [LARGE SCALE GENOMIC DNA]</scope>
    <source>
        <strain evidence="4 5">KCTC 9944</strain>
    </source>
</reference>
<keyword evidence="2" id="KW-0732">Signal</keyword>
<protein>
    <recommendedName>
        <fullName evidence="3">Choice-of-anchor I domain-containing protein</fullName>
    </recommendedName>
</protein>
<dbReference type="InterPro" id="IPR011045">
    <property type="entry name" value="N2O_reductase_N"/>
</dbReference>
<feature type="domain" description="Choice-of-anchor I" evidence="3">
    <location>
        <begin position="51"/>
        <end position="555"/>
    </location>
</feature>
<dbReference type="SUPFAM" id="SSF50969">
    <property type="entry name" value="YVTN repeat-like/Quinoprotein amine dehydrogenase"/>
    <property type="match status" value="1"/>
</dbReference>
<feature type="chain" id="PRO_5045148140" description="Choice-of-anchor I domain-containing protein" evidence="2">
    <location>
        <begin position="29"/>
        <end position="560"/>
    </location>
</feature>
<evidence type="ECO:0000313" key="4">
    <source>
        <dbReference type="EMBL" id="QVT79060.1"/>
    </source>
</evidence>
<dbReference type="InterPro" id="IPR055188">
    <property type="entry name" value="Choice_anch_I"/>
</dbReference>
<dbReference type="InterPro" id="IPR015943">
    <property type="entry name" value="WD40/YVTN_repeat-like_dom_sf"/>
</dbReference>
<evidence type="ECO:0000256" key="1">
    <source>
        <dbReference type="SAM" id="MobiDB-lite"/>
    </source>
</evidence>